<dbReference type="OrthoDB" id="15981at2759"/>
<evidence type="ECO:0000313" key="2">
    <source>
        <dbReference type="EMBL" id="KAH7026263.1"/>
    </source>
</evidence>
<accession>A0A9P9BMG8</accession>
<name>A0A9P9BMG8_9PEZI</name>
<dbReference type="InterPro" id="IPR036069">
    <property type="entry name" value="DUF34/NIF3_sf"/>
</dbReference>
<dbReference type="InterPro" id="IPR015867">
    <property type="entry name" value="N-reg_PII/ATP_PRibTrfase_C"/>
</dbReference>
<dbReference type="AlphaFoldDB" id="A0A9P9BMG8"/>
<keyword evidence="3" id="KW-1185">Reference proteome</keyword>
<protein>
    <recommendedName>
        <fullName evidence="1">ATP phosphoribosyltransferase</fullName>
    </recommendedName>
</protein>
<dbReference type="PANTHER" id="PTHR41774">
    <property type="match status" value="1"/>
</dbReference>
<evidence type="ECO:0000256" key="1">
    <source>
        <dbReference type="ARBA" id="ARBA00020998"/>
    </source>
</evidence>
<dbReference type="GeneID" id="70190665"/>
<organism evidence="2 3">
    <name type="scientific">Microdochium trichocladiopsis</name>
    <dbReference type="NCBI Taxonomy" id="1682393"/>
    <lineage>
        <taxon>Eukaryota</taxon>
        <taxon>Fungi</taxon>
        <taxon>Dikarya</taxon>
        <taxon>Ascomycota</taxon>
        <taxon>Pezizomycotina</taxon>
        <taxon>Sordariomycetes</taxon>
        <taxon>Xylariomycetidae</taxon>
        <taxon>Xylariales</taxon>
        <taxon>Microdochiaceae</taxon>
        <taxon>Microdochium</taxon>
    </lineage>
</organism>
<dbReference type="Proteomes" id="UP000756346">
    <property type="component" value="Unassembled WGS sequence"/>
</dbReference>
<gene>
    <name evidence="2" type="ORF">B0I36DRAFT_386561</name>
</gene>
<evidence type="ECO:0000313" key="3">
    <source>
        <dbReference type="Proteomes" id="UP000756346"/>
    </source>
</evidence>
<dbReference type="Gene3D" id="3.30.70.120">
    <property type="match status" value="1"/>
</dbReference>
<reference evidence="2" key="1">
    <citation type="journal article" date="2021" name="Nat. Commun.">
        <title>Genetic determinants of endophytism in the Arabidopsis root mycobiome.</title>
        <authorList>
            <person name="Mesny F."/>
            <person name="Miyauchi S."/>
            <person name="Thiergart T."/>
            <person name="Pickel B."/>
            <person name="Atanasova L."/>
            <person name="Karlsson M."/>
            <person name="Huettel B."/>
            <person name="Barry K.W."/>
            <person name="Haridas S."/>
            <person name="Chen C."/>
            <person name="Bauer D."/>
            <person name="Andreopoulos W."/>
            <person name="Pangilinan J."/>
            <person name="LaButti K."/>
            <person name="Riley R."/>
            <person name="Lipzen A."/>
            <person name="Clum A."/>
            <person name="Drula E."/>
            <person name="Henrissat B."/>
            <person name="Kohler A."/>
            <person name="Grigoriev I.V."/>
            <person name="Martin F.M."/>
            <person name="Hacquard S."/>
        </authorList>
    </citation>
    <scope>NUCLEOTIDE SEQUENCE</scope>
    <source>
        <strain evidence="2">MPI-CAGE-CH-0230</strain>
    </source>
</reference>
<dbReference type="PANTHER" id="PTHR41774:SF1">
    <property type="entry name" value="NGG1P INTERACTING FACTOR NIF3"/>
    <property type="match status" value="1"/>
</dbReference>
<comment type="caution">
    <text evidence="2">The sequence shown here is derived from an EMBL/GenBank/DDBJ whole genome shotgun (WGS) entry which is preliminary data.</text>
</comment>
<sequence>MASSAAAMTLYRLVFFVPESHLAACKTAVFAAGAGRYPDSNYTECCWTTDGTGQFRPGAAANPHLGAVGQLEHVREVRVETPCLGKEVARKAVEALKTSQKAFDLYQSGDKVWRKEDLADIERQLEDASAVSAFTLRRIDGTTLKVKNPMFGVENPIWEPIVRYREYWALVDCRPKEPAETYNCSYVIEWRNASERLYRGPHQGSEALFHSWRDKWNTSATCAALRGCITNLAVSSLLPPAKFEGMINPIKILCFGLGDLNFKGPNWWYIQNRQRPIDEQETDISVIENPLVHHAIALTIRETVQDVMTSNQAIIQRQPDTRLLTQDPQYTPETISLLARAAPEFEVVGSRGASGFAELDHGCIVFAPFVNAPLNQIIADLARPLAIITPAFGKDIIFDQRGRPCGNPESPRSREMWKEYDVQDFPLVEAEKDVVKGNLWQLKIYTRR</sequence>
<dbReference type="EMBL" id="JAGTJQ010000008">
    <property type="protein sequence ID" value="KAH7026263.1"/>
    <property type="molecule type" value="Genomic_DNA"/>
</dbReference>
<dbReference type="RefSeq" id="XP_046009480.1">
    <property type="nucleotide sequence ID" value="XM_046161119.1"/>
</dbReference>
<proteinExistence type="predicted"/>
<dbReference type="SUPFAM" id="SSF102705">
    <property type="entry name" value="NIF3 (NGG1p interacting factor 3)-like"/>
    <property type="match status" value="1"/>
</dbReference>